<feature type="signal peptide" evidence="13">
    <location>
        <begin position="1"/>
        <end position="30"/>
    </location>
</feature>
<keyword evidence="9 12" id="KW-0119">Carbohydrate metabolism</keyword>
<dbReference type="Pfam" id="PF00128">
    <property type="entry name" value="Alpha-amylase"/>
    <property type="match status" value="1"/>
</dbReference>
<comment type="cofactor">
    <cofactor evidence="2">
        <name>Ca(2+)</name>
        <dbReference type="ChEBI" id="CHEBI:29108"/>
    </cofactor>
</comment>
<feature type="chain" id="PRO_5038346140" description="Alpha-amylase" evidence="13">
    <location>
        <begin position="31"/>
        <end position="480"/>
    </location>
</feature>
<evidence type="ECO:0000256" key="7">
    <source>
        <dbReference type="ARBA" id="ARBA00022801"/>
    </source>
</evidence>
<organism evidence="16 17">
    <name type="scientific">Amycolatopsis marina</name>
    <dbReference type="NCBI Taxonomy" id="490629"/>
    <lineage>
        <taxon>Bacteria</taxon>
        <taxon>Bacillati</taxon>
        <taxon>Actinomycetota</taxon>
        <taxon>Actinomycetes</taxon>
        <taxon>Pseudonocardiales</taxon>
        <taxon>Pseudonocardiaceae</taxon>
        <taxon>Amycolatopsis</taxon>
    </lineage>
</organism>
<keyword evidence="6" id="KW-0479">Metal-binding</keyword>
<dbReference type="RefSeq" id="WP_091668581.1">
    <property type="nucleotide sequence ID" value="NZ_FOKG01000001.1"/>
</dbReference>
<dbReference type="CDD" id="cd11317">
    <property type="entry name" value="AmyAc_bac_euk_AmyA"/>
    <property type="match status" value="1"/>
</dbReference>
<dbReference type="Gene3D" id="3.20.20.80">
    <property type="entry name" value="Glycosidases"/>
    <property type="match status" value="1"/>
</dbReference>
<evidence type="ECO:0000256" key="5">
    <source>
        <dbReference type="ARBA" id="ARBA00017303"/>
    </source>
</evidence>
<dbReference type="SMART" id="SM00632">
    <property type="entry name" value="Aamy_C"/>
    <property type="match status" value="1"/>
</dbReference>
<comment type="catalytic activity">
    <reaction evidence="1 12">
        <text>Endohydrolysis of (1-&gt;4)-alpha-D-glucosidic linkages in polysaccharides containing three or more (1-&gt;4)-alpha-linked D-glucose units.</text>
        <dbReference type="EC" id="3.2.1.1"/>
    </reaction>
</comment>
<gene>
    <name evidence="16" type="ORF">SAMN05216266_101436</name>
</gene>
<dbReference type="EC" id="3.2.1.1" evidence="4 12"/>
<protein>
    <recommendedName>
        <fullName evidence="5 12">Alpha-amylase</fullName>
        <ecNumber evidence="4 12">3.2.1.1</ecNumber>
    </recommendedName>
</protein>
<dbReference type="GO" id="GO:0046872">
    <property type="term" value="F:metal ion binding"/>
    <property type="evidence" value="ECO:0007669"/>
    <property type="project" value="UniProtKB-KW"/>
</dbReference>
<dbReference type="EMBL" id="FOKG01000001">
    <property type="protein sequence ID" value="SFA78868.1"/>
    <property type="molecule type" value="Genomic_DNA"/>
</dbReference>
<accession>A0A1I0VRK3</accession>
<feature type="domain" description="Glycosyl hydrolase family 13 catalytic" evidence="15">
    <location>
        <begin position="43"/>
        <end position="392"/>
    </location>
</feature>
<dbReference type="GO" id="GO:0004556">
    <property type="term" value="F:alpha-amylase activity"/>
    <property type="evidence" value="ECO:0007669"/>
    <property type="project" value="UniProtKB-UniRule"/>
</dbReference>
<keyword evidence="10 12" id="KW-0326">Glycosidase</keyword>
<proteinExistence type="inferred from homology"/>
<dbReference type="InterPro" id="IPR017853">
    <property type="entry name" value="GH"/>
</dbReference>
<dbReference type="InterPro" id="IPR006046">
    <property type="entry name" value="Alpha_amylase"/>
</dbReference>
<dbReference type="AlphaFoldDB" id="A0A1I0VRK3"/>
<evidence type="ECO:0000259" key="14">
    <source>
        <dbReference type="SMART" id="SM00632"/>
    </source>
</evidence>
<dbReference type="Pfam" id="PF02806">
    <property type="entry name" value="Alpha-amylase_C"/>
    <property type="match status" value="1"/>
</dbReference>
<dbReference type="Proteomes" id="UP000243799">
    <property type="component" value="Unassembled WGS sequence"/>
</dbReference>
<sequence>MRSRLSTRNRALAAIVAVLPATALLTSVTAAPAAAKPQADDRGVIVNMFQWNWDSVAAECAEVLGPQGFGGVQVSPPQESISLPGADHPWWEVYQPVSYQLTSRLGDRADFAAMVRSCDAAGVDVYVDAVLNHMTGQNNGGTGYGGSTFTDKHVYPGLYSGNDFHYHPQHCPNPSGEIADYDNLAEVQNCELLGLADLRTDFYYVRDTLVAYLNDLVGLGVDGFRVDAAKHIPADDLRAIADRVDADVYQEVIPGGAVRLDPYRASGDLLEFTFARKLKEQFHGNIAHLETIGESWGMQPDEYAVTFVDNHDTERDGSTLSYRDGPTYRLATVFTLAWDYGSPQVYTGFRFSGRDESPPANADGTVRPVDCGSGEWTCTHRDPAVRGMVGWRSAVAGAPVRNWWTNGDNAIAFSRGDAGFVAINNTSAPLTREFTTGLPQGTYCDVLAASDGQCVQVSGSGRATITVQPKDAVAIHVATE</sequence>
<dbReference type="Gene3D" id="2.60.40.1180">
    <property type="entry name" value="Golgi alpha-mannosidase II"/>
    <property type="match status" value="1"/>
</dbReference>
<dbReference type="SUPFAM" id="SSF51011">
    <property type="entry name" value="Glycosyl hydrolase domain"/>
    <property type="match status" value="1"/>
</dbReference>
<keyword evidence="7 12" id="KW-0378">Hydrolase</keyword>
<keyword evidence="13" id="KW-0732">Signal</keyword>
<dbReference type="InterPro" id="IPR013780">
    <property type="entry name" value="Glyco_hydro_b"/>
</dbReference>
<evidence type="ECO:0000256" key="9">
    <source>
        <dbReference type="ARBA" id="ARBA00023277"/>
    </source>
</evidence>
<comment type="similarity">
    <text evidence="3 11">Belongs to the glycosyl hydrolase 13 family.</text>
</comment>
<feature type="domain" description="Alpha-amylase C-terminal" evidence="14">
    <location>
        <begin position="401"/>
        <end position="480"/>
    </location>
</feature>
<dbReference type="SMART" id="SM00642">
    <property type="entry name" value="Aamy"/>
    <property type="match status" value="1"/>
</dbReference>
<dbReference type="InterPro" id="IPR006047">
    <property type="entry name" value="GH13_cat_dom"/>
</dbReference>
<evidence type="ECO:0000256" key="12">
    <source>
        <dbReference type="RuleBase" id="RU361134"/>
    </source>
</evidence>
<evidence type="ECO:0000256" key="1">
    <source>
        <dbReference type="ARBA" id="ARBA00000548"/>
    </source>
</evidence>
<dbReference type="PRINTS" id="PR00110">
    <property type="entry name" value="ALPHAAMYLASE"/>
</dbReference>
<evidence type="ECO:0000313" key="17">
    <source>
        <dbReference type="Proteomes" id="UP000243799"/>
    </source>
</evidence>
<evidence type="ECO:0000256" key="10">
    <source>
        <dbReference type="ARBA" id="ARBA00023295"/>
    </source>
</evidence>
<name>A0A1I0VRK3_9PSEU</name>
<evidence type="ECO:0000256" key="3">
    <source>
        <dbReference type="ARBA" id="ARBA00008061"/>
    </source>
</evidence>
<evidence type="ECO:0000256" key="13">
    <source>
        <dbReference type="SAM" id="SignalP"/>
    </source>
</evidence>
<evidence type="ECO:0000259" key="15">
    <source>
        <dbReference type="SMART" id="SM00642"/>
    </source>
</evidence>
<dbReference type="STRING" id="490629.SAMN05216266_101436"/>
<dbReference type="PANTHER" id="PTHR43447">
    <property type="entry name" value="ALPHA-AMYLASE"/>
    <property type="match status" value="1"/>
</dbReference>
<keyword evidence="8" id="KW-0106">Calcium</keyword>
<evidence type="ECO:0000313" key="16">
    <source>
        <dbReference type="EMBL" id="SFA78868.1"/>
    </source>
</evidence>
<dbReference type="InterPro" id="IPR006048">
    <property type="entry name" value="A-amylase/branching_C"/>
</dbReference>
<evidence type="ECO:0000256" key="11">
    <source>
        <dbReference type="RuleBase" id="RU003615"/>
    </source>
</evidence>
<evidence type="ECO:0000256" key="6">
    <source>
        <dbReference type="ARBA" id="ARBA00022723"/>
    </source>
</evidence>
<evidence type="ECO:0000256" key="4">
    <source>
        <dbReference type="ARBA" id="ARBA00012595"/>
    </source>
</evidence>
<reference evidence="17" key="1">
    <citation type="submission" date="2016-10" db="EMBL/GenBank/DDBJ databases">
        <authorList>
            <person name="Varghese N."/>
            <person name="Submissions S."/>
        </authorList>
    </citation>
    <scope>NUCLEOTIDE SEQUENCE [LARGE SCALE GENOMIC DNA]</scope>
    <source>
        <strain evidence="17">CGMCC 4.3568</strain>
    </source>
</reference>
<evidence type="ECO:0000256" key="8">
    <source>
        <dbReference type="ARBA" id="ARBA00022837"/>
    </source>
</evidence>
<evidence type="ECO:0000256" key="2">
    <source>
        <dbReference type="ARBA" id="ARBA00001913"/>
    </source>
</evidence>
<dbReference type="InterPro" id="IPR031319">
    <property type="entry name" value="A-amylase_C"/>
</dbReference>
<keyword evidence="17" id="KW-1185">Reference proteome</keyword>
<dbReference type="GO" id="GO:0005975">
    <property type="term" value="P:carbohydrate metabolic process"/>
    <property type="evidence" value="ECO:0007669"/>
    <property type="project" value="InterPro"/>
</dbReference>
<dbReference type="SUPFAM" id="SSF51445">
    <property type="entry name" value="(Trans)glycosidases"/>
    <property type="match status" value="1"/>
</dbReference>